<accession>A0A1Z1MEH6</accession>
<gene>
    <name evidence="1" type="primary">orf62</name>
</gene>
<keyword evidence="1" id="KW-0150">Chloroplast</keyword>
<dbReference type="AlphaFoldDB" id="A0A1Z1MEH6"/>
<evidence type="ECO:0000313" key="1">
    <source>
        <dbReference type="EMBL" id="ARW64245.1"/>
    </source>
</evidence>
<name>A0A1Z1MEH6_9FLOR</name>
<proteinExistence type="predicted"/>
<sequence>MPSSQIKVLNIILSLPNFTTSDQVNVYNLLVSIFEDVLPPLLVLKNECLKWETFSIIYRPKR</sequence>
<protein>
    <submittedName>
        <fullName evidence="1">Uncharacterized protein</fullName>
    </submittedName>
</protein>
<dbReference type="EMBL" id="MF101431">
    <property type="protein sequence ID" value="ARW64245.1"/>
    <property type="molecule type" value="Genomic_DNA"/>
</dbReference>
<geneLocation type="chloroplast" evidence="1"/>
<keyword evidence="1" id="KW-0934">Plastid</keyword>
<organism evidence="1">
    <name type="scientific">Chondria sp.</name>
    <name type="common">in: red algae</name>
    <dbReference type="NCBI Taxonomy" id="1982705"/>
    <lineage>
        <taxon>Eukaryota</taxon>
        <taxon>Rhodophyta</taxon>
        <taxon>Florideophyceae</taxon>
        <taxon>Rhodymeniophycidae</taxon>
        <taxon>Ceramiales</taxon>
        <taxon>Rhodomelaceae</taxon>
        <taxon>Chondrieae</taxon>
        <taxon>Chondria</taxon>
    </lineage>
</organism>
<reference evidence="1" key="1">
    <citation type="journal article" date="2017" name="J. Phycol.">
        <title>Analysis of chloroplast genomes and a supermatrix inform reclassification of the Rhodomelaceae (Rhodophyta).</title>
        <authorList>
            <person name="Diaz-Tapia P."/>
            <person name="Maggs C.A."/>
            <person name="West J.A."/>
            <person name="Verbruggen H."/>
        </authorList>
    </citation>
    <scope>NUCLEOTIDE SEQUENCE</scope>
    <source>
        <strain evidence="1">PD745</strain>
    </source>
</reference>